<evidence type="ECO:0000313" key="1">
    <source>
        <dbReference type="EMBL" id="CAZ97544.1"/>
    </source>
</evidence>
<sequence>MRQTAVVINSSKNQKEPLIKGLKKKMRFIILNTFDLAKTKYI</sequence>
<dbReference type="EMBL" id="FP476056">
    <property type="protein sequence ID" value="CAZ97544.1"/>
    <property type="molecule type" value="Genomic_DNA"/>
</dbReference>
<dbReference type="HOGENOM" id="CLU_3260212_0_0_10"/>
<keyword evidence="2" id="KW-1185">Reference proteome</keyword>
<reference evidence="1 2" key="2">
    <citation type="journal article" date="2012" name="Environ. Microbiol.">
        <title>Characterization of the first alginolytic operons in a marine bacterium: from their emergence in marine Flavobacteriia to their independent transfers to marine Proteobacteria and human gut Bacteroides.</title>
        <authorList>
            <person name="Thomas F."/>
            <person name="Barbeyron T."/>
            <person name="Tonon T."/>
            <person name="Genicot S."/>
            <person name="Czjzek M."/>
            <person name="Michel G."/>
        </authorList>
    </citation>
    <scope>NUCLEOTIDE SEQUENCE [LARGE SCALE GENOMIC DNA]</scope>
    <source>
        <strain evidence="2">DSM 12802 / CCUG 47099 / CIP 106680 / NCIMB 13871 / Dsij</strain>
    </source>
</reference>
<organism evidence="1 2">
    <name type="scientific">Zobellia galactanivorans (strain DSM 12802 / CCUG 47099 / CIP 106680 / NCIMB 13871 / Dsij)</name>
    <dbReference type="NCBI Taxonomy" id="63186"/>
    <lineage>
        <taxon>Bacteria</taxon>
        <taxon>Pseudomonadati</taxon>
        <taxon>Bacteroidota</taxon>
        <taxon>Flavobacteriia</taxon>
        <taxon>Flavobacteriales</taxon>
        <taxon>Flavobacteriaceae</taxon>
        <taxon>Zobellia</taxon>
    </lineage>
</organism>
<evidence type="ECO:0000313" key="2">
    <source>
        <dbReference type="Proteomes" id="UP000008898"/>
    </source>
</evidence>
<protein>
    <submittedName>
        <fullName evidence="1">Uncharacterized protein</fullName>
    </submittedName>
</protein>
<dbReference type="STRING" id="63186.ZOBELLIA_3406"/>
<proteinExistence type="predicted"/>
<dbReference type="KEGG" id="zga:ZOBELLIA_3406"/>
<accession>G0L8G3</accession>
<dbReference type="Proteomes" id="UP000008898">
    <property type="component" value="Chromosome"/>
</dbReference>
<reference evidence="2" key="1">
    <citation type="submission" date="2009-07" db="EMBL/GenBank/DDBJ databases">
        <title>Complete genome sequence of Zobellia galactanivorans Dsij.</title>
        <authorList>
            <consortium name="Genoscope - CEA"/>
        </authorList>
    </citation>
    <scope>NUCLEOTIDE SEQUENCE [LARGE SCALE GENOMIC DNA]</scope>
    <source>
        <strain evidence="2">DSM 12802 / CCUG 47099 / CIP 106680 / NCIMB 13871 / Dsij</strain>
    </source>
</reference>
<gene>
    <name evidence="1" type="ordered locus">zobellia_3406</name>
</gene>
<name>G0L8G3_ZOBGA</name>
<dbReference type="AlphaFoldDB" id="G0L8G3"/>